<dbReference type="AlphaFoldDB" id="A0A3A3FX30"/>
<dbReference type="CDD" id="cd06327">
    <property type="entry name" value="PBP1_SBP-like"/>
    <property type="match status" value="1"/>
</dbReference>
<dbReference type="SUPFAM" id="SSF53822">
    <property type="entry name" value="Periplasmic binding protein-like I"/>
    <property type="match status" value="1"/>
</dbReference>
<evidence type="ECO:0000256" key="3">
    <source>
        <dbReference type="SAM" id="SignalP"/>
    </source>
</evidence>
<gene>
    <name evidence="5" type="ORF">D3878_00190</name>
</gene>
<dbReference type="PANTHER" id="PTHR30483:SF6">
    <property type="entry name" value="PERIPLASMIC BINDING PROTEIN OF ABC TRANSPORTER FOR NATURAL AMINO ACIDS"/>
    <property type="match status" value="1"/>
</dbReference>
<name>A0A3A3FX30_9BURK</name>
<feature type="chain" id="PRO_5017205190" evidence="3">
    <location>
        <begin position="25"/>
        <end position="409"/>
    </location>
</feature>
<dbReference type="InterPro" id="IPR028082">
    <property type="entry name" value="Peripla_BP_I"/>
</dbReference>
<dbReference type="PANTHER" id="PTHR30483">
    <property type="entry name" value="LEUCINE-SPECIFIC-BINDING PROTEIN"/>
    <property type="match status" value="1"/>
</dbReference>
<feature type="signal peptide" evidence="3">
    <location>
        <begin position="1"/>
        <end position="24"/>
    </location>
</feature>
<evidence type="ECO:0000313" key="6">
    <source>
        <dbReference type="Proteomes" id="UP000266327"/>
    </source>
</evidence>
<evidence type="ECO:0000256" key="2">
    <source>
        <dbReference type="ARBA" id="ARBA00022729"/>
    </source>
</evidence>
<sequence>MKTQRWQHSCLTIAIAALSTAAYAQQSKISDEVVKIGVITDMSGNYSDFAGQGAVTAVKMAIEDFGGKVLGKPIELIVADHLNKADIGAAKAREWFDTQKVDVITELTNSSVALAVVKLAKEKNRIAIVNGALTARITNEDCTPNSIHYVADTYGLAKGTGEAVVAEGGNTWYLLAADYAFGALMQEQLTQVVTASGGKVVGALKHPLSTPDFSSFLLQAQNSGAKVIGLANGGVDLVNTMKTANEFGIPQSGKQTLIGLATVITDIHGMGLKTAQGLTLTTAFYWDADEQTRKFSKRYFERMKKMPNMIHAGNYSSTMHYLNAVKAAGTDDAQTVMAKMREMPINDFFAKNGRIREDGKMVHDLYLMQVKTPAESKYPWDYYKLKAVIPASSVTLPAAQSKCALLPKS</sequence>
<dbReference type="RefSeq" id="WP_119783636.1">
    <property type="nucleotide sequence ID" value="NZ_QYUQ01000002.1"/>
</dbReference>
<protein>
    <submittedName>
        <fullName evidence="5">ABC transporter substrate-binding protein</fullName>
    </submittedName>
</protein>
<proteinExistence type="inferred from homology"/>
<comment type="similarity">
    <text evidence="1">Belongs to the leucine-binding protein family.</text>
</comment>
<evidence type="ECO:0000256" key="1">
    <source>
        <dbReference type="ARBA" id="ARBA00010062"/>
    </source>
</evidence>
<dbReference type="OrthoDB" id="9147078at2"/>
<organism evidence="5 6">
    <name type="scientific">Noviherbaspirillum sedimenti</name>
    <dbReference type="NCBI Taxonomy" id="2320865"/>
    <lineage>
        <taxon>Bacteria</taxon>
        <taxon>Pseudomonadati</taxon>
        <taxon>Pseudomonadota</taxon>
        <taxon>Betaproteobacteria</taxon>
        <taxon>Burkholderiales</taxon>
        <taxon>Oxalobacteraceae</taxon>
        <taxon>Noviherbaspirillum</taxon>
    </lineage>
</organism>
<dbReference type="EMBL" id="QYUQ01000002">
    <property type="protein sequence ID" value="RJG00181.1"/>
    <property type="molecule type" value="Genomic_DNA"/>
</dbReference>
<keyword evidence="6" id="KW-1185">Reference proteome</keyword>
<dbReference type="InterPro" id="IPR028081">
    <property type="entry name" value="Leu-bd"/>
</dbReference>
<evidence type="ECO:0000313" key="5">
    <source>
        <dbReference type="EMBL" id="RJG00181.1"/>
    </source>
</evidence>
<dbReference type="Proteomes" id="UP000266327">
    <property type="component" value="Unassembled WGS sequence"/>
</dbReference>
<accession>A0A3A3FX30</accession>
<dbReference type="Gene3D" id="3.40.50.2300">
    <property type="match status" value="2"/>
</dbReference>
<comment type="caution">
    <text evidence="5">The sequence shown here is derived from an EMBL/GenBank/DDBJ whole genome shotgun (WGS) entry which is preliminary data.</text>
</comment>
<reference evidence="6" key="1">
    <citation type="submission" date="2018-09" db="EMBL/GenBank/DDBJ databases">
        <authorList>
            <person name="Zhu H."/>
        </authorList>
    </citation>
    <scope>NUCLEOTIDE SEQUENCE [LARGE SCALE GENOMIC DNA]</scope>
    <source>
        <strain evidence="6">K1S02-23</strain>
    </source>
</reference>
<evidence type="ECO:0000259" key="4">
    <source>
        <dbReference type="Pfam" id="PF13458"/>
    </source>
</evidence>
<dbReference type="Pfam" id="PF13458">
    <property type="entry name" value="Peripla_BP_6"/>
    <property type="match status" value="1"/>
</dbReference>
<keyword evidence="2 3" id="KW-0732">Signal</keyword>
<dbReference type="InterPro" id="IPR051010">
    <property type="entry name" value="BCAA_transport"/>
</dbReference>
<feature type="domain" description="Leucine-binding protein" evidence="4">
    <location>
        <begin position="34"/>
        <end position="371"/>
    </location>
</feature>